<proteinExistence type="predicted"/>
<dbReference type="EMBL" id="BART01015447">
    <property type="protein sequence ID" value="GAG84578.1"/>
    <property type="molecule type" value="Genomic_DNA"/>
</dbReference>
<evidence type="ECO:0000313" key="1">
    <source>
        <dbReference type="EMBL" id="GAG84578.1"/>
    </source>
</evidence>
<comment type="caution">
    <text evidence="1">The sequence shown here is derived from an EMBL/GenBank/DDBJ whole genome shotgun (WGS) entry which is preliminary data.</text>
</comment>
<accession>X1BKI5</accession>
<gene>
    <name evidence="1" type="ORF">S01H4_29990</name>
</gene>
<organism evidence="1">
    <name type="scientific">marine sediment metagenome</name>
    <dbReference type="NCBI Taxonomy" id="412755"/>
    <lineage>
        <taxon>unclassified sequences</taxon>
        <taxon>metagenomes</taxon>
        <taxon>ecological metagenomes</taxon>
    </lineage>
</organism>
<reference evidence="1" key="1">
    <citation type="journal article" date="2014" name="Front. Microbiol.">
        <title>High frequency of phylogenetically diverse reductive dehalogenase-homologous genes in deep subseafloor sedimentary metagenomes.</title>
        <authorList>
            <person name="Kawai M."/>
            <person name="Futagami T."/>
            <person name="Toyoda A."/>
            <person name="Takaki Y."/>
            <person name="Nishi S."/>
            <person name="Hori S."/>
            <person name="Arai W."/>
            <person name="Tsubouchi T."/>
            <person name="Morono Y."/>
            <person name="Uchiyama I."/>
            <person name="Ito T."/>
            <person name="Fujiyama A."/>
            <person name="Inagaki F."/>
            <person name="Takami H."/>
        </authorList>
    </citation>
    <scope>NUCLEOTIDE SEQUENCE</scope>
    <source>
        <strain evidence="1">Expedition CK06-06</strain>
    </source>
</reference>
<dbReference type="AlphaFoldDB" id="X1BKI5"/>
<name>X1BKI5_9ZZZZ</name>
<protein>
    <submittedName>
        <fullName evidence="1">Uncharacterized protein</fullName>
    </submittedName>
</protein>
<feature type="non-terminal residue" evidence="1">
    <location>
        <position position="1"/>
    </location>
</feature>
<sequence>TNIMIDTLSPKEAEQRFLDRFNFLFTKKEKQKNLNQTSVWGY</sequence>